<dbReference type="SUPFAM" id="SSF51645">
    <property type="entry name" value="Malate synthase G"/>
    <property type="match status" value="1"/>
</dbReference>
<keyword evidence="2" id="KW-0329">Glyoxylate bypass</keyword>
<dbReference type="EC" id="2.3.3.9" evidence="15"/>
<comment type="cofactor">
    <cofactor evidence="1">
        <name>Mg(2+)</name>
        <dbReference type="ChEBI" id="CHEBI:18420"/>
    </cofactor>
</comment>
<keyword evidence="3" id="KW-0963">Cytoplasm</keyword>
<keyword evidence="6" id="KW-0479">Metal-binding</keyword>
<dbReference type="Pfam" id="PF20659">
    <property type="entry name" value="MS_C"/>
    <property type="match status" value="1"/>
</dbReference>
<dbReference type="PANTHER" id="PTHR42739">
    <property type="entry name" value="MALATE SYNTHASE G"/>
    <property type="match status" value="1"/>
</dbReference>
<evidence type="ECO:0000259" key="14">
    <source>
        <dbReference type="Pfam" id="PF20659"/>
    </source>
</evidence>
<keyword evidence="8" id="KW-0558">Oxidation</keyword>
<name>A0A644Y3R7_9ZZZZ</name>
<feature type="domain" description="Malate synthase N-terminal" evidence="12">
    <location>
        <begin position="47"/>
        <end position="106"/>
    </location>
</feature>
<keyword evidence="5 15" id="KW-0808">Transferase</keyword>
<sequence length="761" mass="82952">MTTSTVHTSTGATSDTTKGMTTATGSPAGVADDTHEPIGDLLVDRRLVEFLDREALPGAGVDPARFWDGFVRVFRGFTGRNRALLAERDRLQTTLDQYHREHPGTPDPADYQAFLRRIGYLLDEPAGVRARTRNVDTEIAQVAGPQLVVPVMNRRFAINAANARWGSLYDALYGTDAISEADGATRGPGYNPLRGQRVIAWARAFLDRAVPLTSGSHADVVEYRAGQRLRATLRSGEIVGPVDEDAFAGFTGAPGAPKSILLRHHGLHIDIRFDFDSPIGRADRAHISDIVLEAAITAIMDFEDSVAAVDGPDKVVGYRNWLGLNDGSAAEVMEKGGRTFTRTLAADPTWSAPDGSEVRLPGRSLMLCRNVGHLMTTPAVLDEHGEELPEGILDALVTSLCAMPGLEPTNQRANSRAGSIYIVKPKQHGPAEVAFTSDLFAAVEDVLGLERNTIKMGIMDEERRTTVNLMACIEQAADRIIFINTGFLDRTGDEIHTSMAAGAMIRKAEMKSATWMTNYEDWNVDVGLACGLPGRAQIGKGMWAMTELMADMLATKIAHPAAGANTAWVPSPTGATLHVTHYHDVNVWERQADILQQGRRATLAGLLDIPLAPSTDWTAEEKRREVENSCQSILGYVVRWIEQGVGCSKVPDINDVDLMEDRATCRISSQMLANWIHHDVVSAEFVVDAFRRMAVVVDQQNAADPDYLPMTPSTPEGSYEDSIAWCAARDLALEGTRSPSGYTEPILHARRREFKAAHGLV</sequence>
<accession>A0A644Y3R7</accession>
<evidence type="ECO:0000259" key="12">
    <source>
        <dbReference type="Pfam" id="PF20656"/>
    </source>
</evidence>
<evidence type="ECO:0000256" key="1">
    <source>
        <dbReference type="ARBA" id="ARBA00001946"/>
    </source>
</evidence>
<keyword evidence="15" id="KW-0012">Acyltransferase</keyword>
<dbReference type="GO" id="GO:0009436">
    <property type="term" value="P:glyoxylate catabolic process"/>
    <property type="evidence" value="ECO:0007669"/>
    <property type="project" value="TreeGrafter"/>
</dbReference>
<dbReference type="NCBIfam" id="TIGR01345">
    <property type="entry name" value="malate_syn_G"/>
    <property type="match status" value="1"/>
</dbReference>
<feature type="domain" description="Malate synthase TIM barrel" evidence="11">
    <location>
        <begin position="366"/>
        <end position="605"/>
    </location>
</feature>
<dbReference type="InterPro" id="IPR048357">
    <property type="entry name" value="MSG_insertion"/>
</dbReference>
<evidence type="ECO:0000256" key="3">
    <source>
        <dbReference type="ARBA" id="ARBA00022490"/>
    </source>
</evidence>
<evidence type="ECO:0000259" key="11">
    <source>
        <dbReference type="Pfam" id="PF01274"/>
    </source>
</evidence>
<dbReference type="InterPro" id="IPR048355">
    <property type="entry name" value="MS_C"/>
</dbReference>
<dbReference type="Pfam" id="PF01274">
    <property type="entry name" value="MS_TIM-barrel"/>
    <property type="match status" value="1"/>
</dbReference>
<dbReference type="InterPro" id="IPR011076">
    <property type="entry name" value="Malate_synth_sf"/>
</dbReference>
<evidence type="ECO:0000259" key="13">
    <source>
        <dbReference type="Pfam" id="PF20658"/>
    </source>
</evidence>
<dbReference type="GO" id="GO:0004474">
    <property type="term" value="F:malate synthase activity"/>
    <property type="evidence" value="ECO:0007669"/>
    <property type="project" value="UniProtKB-EC"/>
</dbReference>
<gene>
    <name evidence="15" type="primary">glcB_2</name>
    <name evidence="15" type="ORF">SDC9_67220</name>
</gene>
<dbReference type="InterPro" id="IPR006253">
    <property type="entry name" value="Malate_synthG"/>
</dbReference>
<evidence type="ECO:0000256" key="7">
    <source>
        <dbReference type="ARBA" id="ARBA00022842"/>
    </source>
</evidence>
<evidence type="ECO:0000256" key="2">
    <source>
        <dbReference type="ARBA" id="ARBA00022435"/>
    </source>
</evidence>
<feature type="compositionally biased region" description="Polar residues" evidence="10">
    <location>
        <begin position="15"/>
        <end position="25"/>
    </location>
</feature>
<evidence type="ECO:0000256" key="8">
    <source>
        <dbReference type="ARBA" id="ARBA00023097"/>
    </source>
</evidence>
<comment type="catalytic activity">
    <reaction evidence="9">
        <text>glyoxylate + acetyl-CoA + H2O = (S)-malate + CoA + H(+)</text>
        <dbReference type="Rhea" id="RHEA:18181"/>
        <dbReference type="ChEBI" id="CHEBI:15377"/>
        <dbReference type="ChEBI" id="CHEBI:15378"/>
        <dbReference type="ChEBI" id="CHEBI:15589"/>
        <dbReference type="ChEBI" id="CHEBI:36655"/>
        <dbReference type="ChEBI" id="CHEBI:57287"/>
        <dbReference type="ChEBI" id="CHEBI:57288"/>
        <dbReference type="EC" id="2.3.3.9"/>
    </reaction>
</comment>
<feature type="region of interest" description="Disordered" evidence="10">
    <location>
        <begin position="1"/>
        <end position="36"/>
    </location>
</feature>
<dbReference type="InterPro" id="IPR044856">
    <property type="entry name" value="Malate_synth_C_sf"/>
</dbReference>
<evidence type="ECO:0000256" key="10">
    <source>
        <dbReference type="SAM" id="MobiDB-lite"/>
    </source>
</evidence>
<dbReference type="NCBIfam" id="NF002825">
    <property type="entry name" value="PRK02999.1"/>
    <property type="match status" value="1"/>
</dbReference>
<dbReference type="InterPro" id="IPR046363">
    <property type="entry name" value="MS_N_TIM-barrel_dom"/>
</dbReference>
<evidence type="ECO:0000256" key="5">
    <source>
        <dbReference type="ARBA" id="ARBA00022679"/>
    </source>
</evidence>
<dbReference type="GO" id="GO:0000287">
    <property type="term" value="F:magnesium ion binding"/>
    <property type="evidence" value="ECO:0007669"/>
    <property type="project" value="TreeGrafter"/>
</dbReference>
<dbReference type="GO" id="GO:0006099">
    <property type="term" value="P:tricarboxylic acid cycle"/>
    <property type="evidence" value="ECO:0007669"/>
    <property type="project" value="UniProtKB-KW"/>
</dbReference>
<dbReference type="GO" id="GO:0005829">
    <property type="term" value="C:cytosol"/>
    <property type="evidence" value="ECO:0007669"/>
    <property type="project" value="TreeGrafter"/>
</dbReference>
<comment type="caution">
    <text evidence="15">The sequence shown here is derived from an EMBL/GenBank/DDBJ whole genome shotgun (WGS) entry which is preliminary data.</text>
</comment>
<evidence type="ECO:0000313" key="15">
    <source>
        <dbReference type="EMBL" id="MPM20784.1"/>
    </source>
</evidence>
<protein>
    <submittedName>
        <fullName evidence="15">Malate synthase G</fullName>
        <ecNumber evidence="15">2.3.3.9</ecNumber>
    </submittedName>
</protein>
<dbReference type="AlphaFoldDB" id="A0A644Y3R7"/>
<feature type="compositionally biased region" description="Low complexity" evidence="10">
    <location>
        <begin position="1"/>
        <end position="14"/>
    </location>
</feature>
<feature type="domain" description="Malate synthase C-terminal" evidence="14">
    <location>
        <begin position="621"/>
        <end position="723"/>
    </location>
</feature>
<organism evidence="15">
    <name type="scientific">bioreactor metagenome</name>
    <dbReference type="NCBI Taxonomy" id="1076179"/>
    <lineage>
        <taxon>unclassified sequences</taxon>
        <taxon>metagenomes</taxon>
        <taxon>ecological metagenomes</taxon>
    </lineage>
</organism>
<dbReference type="EMBL" id="VSSQ01003458">
    <property type="protein sequence ID" value="MPM20784.1"/>
    <property type="molecule type" value="Genomic_DNA"/>
</dbReference>
<dbReference type="InterPro" id="IPR001465">
    <property type="entry name" value="Malate_synthase_TIM"/>
</dbReference>
<feature type="domain" description="Malate synthase G alpha-beta insertion" evidence="13">
    <location>
        <begin position="190"/>
        <end position="264"/>
    </location>
</feature>
<dbReference type="InterPro" id="IPR048356">
    <property type="entry name" value="MS_N"/>
</dbReference>
<reference evidence="15" key="1">
    <citation type="submission" date="2019-08" db="EMBL/GenBank/DDBJ databases">
        <authorList>
            <person name="Kucharzyk K."/>
            <person name="Murdoch R.W."/>
            <person name="Higgins S."/>
            <person name="Loffler F."/>
        </authorList>
    </citation>
    <scope>NUCLEOTIDE SEQUENCE</scope>
</reference>
<keyword evidence="7" id="KW-0460">Magnesium</keyword>
<dbReference type="PANTHER" id="PTHR42739:SF1">
    <property type="entry name" value="MALATE SYNTHASE G"/>
    <property type="match status" value="1"/>
</dbReference>
<keyword evidence="4" id="KW-0816">Tricarboxylic acid cycle</keyword>
<dbReference type="Pfam" id="PF20656">
    <property type="entry name" value="MS_N"/>
    <property type="match status" value="1"/>
</dbReference>
<evidence type="ECO:0000256" key="4">
    <source>
        <dbReference type="ARBA" id="ARBA00022532"/>
    </source>
</evidence>
<dbReference type="Gene3D" id="1.20.1220.12">
    <property type="entry name" value="Malate synthase, domain III"/>
    <property type="match status" value="1"/>
</dbReference>
<proteinExistence type="inferred from homology"/>
<dbReference type="Pfam" id="PF20658">
    <property type="entry name" value="MSG_insertion"/>
    <property type="match status" value="1"/>
</dbReference>
<dbReference type="HAMAP" id="MF_00641">
    <property type="entry name" value="Malate_synth_G"/>
    <property type="match status" value="1"/>
</dbReference>
<dbReference type="Gene3D" id="3.20.20.360">
    <property type="entry name" value="Malate synthase, domain 3"/>
    <property type="match status" value="2"/>
</dbReference>
<dbReference type="GO" id="GO:0006097">
    <property type="term" value="P:glyoxylate cycle"/>
    <property type="evidence" value="ECO:0007669"/>
    <property type="project" value="UniProtKB-KW"/>
</dbReference>
<evidence type="ECO:0000256" key="9">
    <source>
        <dbReference type="ARBA" id="ARBA00047918"/>
    </source>
</evidence>
<evidence type="ECO:0000256" key="6">
    <source>
        <dbReference type="ARBA" id="ARBA00022723"/>
    </source>
</evidence>